<evidence type="ECO:0000313" key="1">
    <source>
        <dbReference type="EMBL" id="CAD7250009.1"/>
    </source>
</evidence>
<dbReference type="AlphaFoldDB" id="A0A7R9A9J0"/>
<organism evidence="1">
    <name type="scientific">Darwinula stevensoni</name>
    <dbReference type="NCBI Taxonomy" id="69355"/>
    <lineage>
        <taxon>Eukaryota</taxon>
        <taxon>Metazoa</taxon>
        <taxon>Ecdysozoa</taxon>
        <taxon>Arthropoda</taxon>
        <taxon>Crustacea</taxon>
        <taxon>Oligostraca</taxon>
        <taxon>Ostracoda</taxon>
        <taxon>Podocopa</taxon>
        <taxon>Podocopida</taxon>
        <taxon>Darwinulocopina</taxon>
        <taxon>Darwinuloidea</taxon>
        <taxon>Darwinulidae</taxon>
        <taxon>Darwinula</taxon>
    </lineage>
</organism>
<name>A0A7R9A9J0_9CRUS</name>
<evidence type="ECO:0000313" key="2">
    <source>
        <dbReference type="Proteomes" id="UP000677054"/>
    </source>
</evidence>
<proteinExistence type="predicted"/>
<accession>A0A7R9A9J0</accession>
<dbReference type="Proteomes" id="UP000677054">
    <property type="component" value="Unassembled WGS sequence"/>
</dbReference>
<reference evidence="1" key="1">
    <citation type="submission" date="2020-11" db="EMBL/GenBank/DDBJ databases">
        <authorList>
            <person name="Tran Van P."/>
        </authorList>
    </citation>
    <scope>NUCLEOTIDE SEQUENCE</scope>
</reference>
<protein>
    <submittedName>
        <fullName evidence="1">Uncharacterized protein</fullName>
    </submittedName>
</protein>
<dbReference type="EMBL" id="CAJPEV010002609">
    <property type="protein sequence ID" value="CAG0897469.1"/>
    <property type="molecule type" value="Genomic_DNA"/>
</dbReference>
<dbReference type="EMBL" id="LR902126">
    <property type="protein sequence ID" value="CAD7250009.1"/>
    <property type="molecule type" value="Genomic_DNA"/>
</dbReference>
<gene>
    <name evidence="1" type="ORF">DSTB1V02_LOCUS9793</name>
</gene>
<keyword evidence="2" id="KW-1185">Reference proteome</keyword>
<sequence length="200" mass="23077">MVWTFFPQGEVHKCEEMHGLLLFAQDDSQRITTRPIVPRHQGGDIWMEVDKLPRVYGEGQIITTNKILFRGKIKVTWKMHTKPLLRSLDRELARLPPLSQVSPRKLGRSDVGDLDLDYINLKWPTSLDDPLGKPECMSKSIDEVVRSSSKMCMTSAGRLRELHATQFQPHKFTLLLTGKELYLEKRPTQKLCSEKTHNKI</sequence>